<protein>
    <submittedName>
        <fullName evidence="1">Uncharacterized protein</fullName>
    </submittedName>
</protein>
<comment type="caution">
    <text evidence="1">The sequence shown here is derived from an EMBL/GenBank/DDBJ whole genome shotgun (WGS) entry which is preliminary data.</text>
</comment>
<dbReference type="EMBL" id="BIXY01000061">
    <property type="protein sequence ID" value="GCF10131.1"/>
    <property type="molecule type" value="Genomic_DNA"/>
</dbReference>
<proteinExistence type="predicted"/>
<sequence>MRGQHVLVCGVGKVLRTFPTPHTKKMFERRRCENSCTEMVESMGIKHFVRTVDEVHPEKVGYDGKASTVFGAFPGA</sequence>
<gene>
    <name evidence="1" type="ORF">KDI_36950</name>
</gene>
<accession>A0A5A5TEY7</accession>
<organism evidence="1 2">
    <name type="scientific">Dictyobacter arantiisoli</name>
    <dbReference type="NCBI Taxonomy" id="2014874"/>
    <lineage>
        <taxon>Bacteria</taxon>
        <taxon>Bacillati</taxon>
        <taxon>Chloroflexota</taxon>
        <taxon>Ktedonobacteria</taxon>
        <taxon>Ktedonobacterales</taxon>
        <taxon>Dictyobacteraceae</taxon>
        <taxon>Dictyobacter</taxon>
    </lineage>
</organism>
<evidence type="ECO:0000313" key="2">
    <source>
        <dbReference type="Proteomes" id="UP000322530"/>
    </source>
</evidence>
<keyword evidence="2" id="KW-1185">Reference proteome</keyword>
<name>A0A5A5TEY7_9CHLR</name>
<dbReference type="Proteomes" id="UP000322530">
    <property type="component" value="Unassembled WGS sequence"/>
</dbReference>
<evidence type="ECO:0000313" key="1">
    <source>
        <dbReference type="EMBL" id="GCF10131.1"/>
    </source>
</evidence>
<dbReference type="AlphaFoldDB" id="A0A5A5TEY7"/>
<reference evidence="1 2" key="1">
    <citation type="submission" date="2019-01" db="EMBL/GenBank/DDBJ databases">
        <title>Draft genome sequence of Dictyobacter sp. Uno17.</title>
        <authorList>
            <person name="Wang C.M."/>
            <person name="Zheng Y."/>
            <person name="Sakai Y."/>
            <person name="Abe K."/>
            <person name="Yokota A."/>
            <person name="Yabe S."/>
        </authorList>
    </citation>
    <scope>NUCLEOTIDE SEQUENCE [LARGE SCALE GENOMIC DNA]</scope>
    <source>
        <strain evidence="1 2">Uno17</strain>
    </source>
</reference>